<dbReference type="CDD" id="cd01107">
    <property type="entry name" value="HTH_BmrR"/>
    <property type="match status" value="1"/>
</dbReference>
<dbReference type="SUPFAM" id="SSF46955">
    <property type="entry name" value="Putative DNA-binding domain"/>
    <property type="match status" value="1"/>
</dbReference>
<organism evidence="4 5">
    <name type="scientific">Fischerella thermalis JSC-11</name>
    <dbReference type="NCBI Taxonomy" id="741277"/>
    <lineage>
        <taxon>Bacteria</taxon>
        <taxon>Bacillati</taxon>
        <taxon>Cyanobacteriota</taxon>
        <taxon>Cyanophyceae</taxon>
        <taxon>Nostocales</taxon>
        <taxon>Hapalosiphonaceae</taxon>
        <taxon>Fischerella</taxon>
    </lineage>
</organism>
<name>G6FQ95_9CYAN</name>
<evidence type="ECO:0000256" key="1">
    <source>
        <dbReference type="ARBA" id="ARBA00023125"/>
    </source>
</evidence>
<dbReference type="EMBL" id="AGIZ01000003">
    <property type="protein sequence ID" value="EHC17980.1"/>
    <property type="molecule type" value="Genomic_DNA"/>
</dbReference>
<keyword evidence="2" id="KW-0175">Coiled coil</keyword>
<dbReference type="PANTHER" id="PTHR30204">
    <property type="entry name" value="REDOX-CYCLING DRUG-SENSING TRANSCRIPTIONAL ACTIVATOR SOXR"/>
    <property type="match status" value="1"/>
</dbReference>
<dbReference type="InterPro" id="IPR011256">
    <property type="entry name" value="Reg_factor_effector_dom_sf"/>
</dbReference>
<dbReference type="SUPFAM" id="SSF55136">
    <property type="entry name" value="Probable bacterial effector-binding domain"/>
    <property type="match status" value="1"/>
</dbReference>
<dbReference type="InterPro" id="IPR047057">
    <property type="entry name" value="MerR_fam"/>
</dbReference>
<dbReference type="Gene3D" id="3.20.80.10">
    <property type="entry name" value="Regulatory factor, effector binding domain"/>
    <property type="match status" value="1"/>
</dbReference>
<evidence type="ECO:0000313" key="4">
    <source>
        <dbReference type="EMBL" id="EHC17980.1"/>
    </source>
</evidence>
<dbReference type="PANTHER" id="PTHR30204:SF97">
    <property type="entry name" value="MERR FAMILY REGULATORY PROTEIN"/>
    <property type="match status" value="1"/>
</dbReference>
<dbReference type="PATRIC" id="fig|741277.3.peg.1228"/>
<proteinExistence type="predicted"/>
<dbReference type="Gene3D" id="1.10.1660.10">
    <property type="match status" value="1"/>
</dbReference>
<dbReference type="Pfam" id="PF06445">
    <property type="entry name" value="GyrI-like"/>
    <property type="match status" value="1"/>
</dbReference>
<evidence type="ECO:0000313" key="5">
    <source>
        <dbReference type="Proteomes" id="UP000004344"/>
    </source>
</evidence>
<dbReference type="InterPro" id="IPR029442">
    <property type="entry name" value="GyrI-like"/>
</dbReference>
<evidence type="ECO:0000259" key="3">
    <source>
        <dbReference type="PROSITE" id="PS50937"/>
    </source>
</evidence>
<sequence>MLRIGYFSRISQVAVQTLRYYDKLGLLRPVHVDHFTSYRYYSIEQLPRLNRILALKDLGLSLNQIARILEEDVSANEIRGMLRFRHAQLADQMQEMQAQLARVEERLRSIEQEGKMPKYDVVLKTVEPVLVAGRRIIISENLNYPIGLPEAFQEVYAYTKEHRTDPTGCGIAIWYTPVDTTTNEDVEAAVLLKEPMLESERIKVHQLPQVEVASVVHQGRMKDFMQGYQAVLSWIEGNGYEITGPFREVYHKFVGDRMDDVVIEIQFPVAKVDL</sequence>
<dbReference type="GO" id="GO:0003677">
    <property type="term" value="F:DNA binding"/>
    <property type="evidence" value="ECO:0007669"/>
    <property type="project" value="UniProtKB-KW"/>
</dbReference>
<feature type="coiled-coil region" evidence="2">
    <location>
        <begin position="86"/>
        <end position="113"/>
    </location>
</feature>
<dbReference type="GeneID" id="35798205"/>
<dbReference type="InterPro" id="IPR010499">
    <property type="entry name" value="AraC_E-bd"/>
</dbReference>
<dbReference type="Pfam" id="PF13411">
    <property type="entry name" value="MerR_1"/>
    <property type="match status" value="1"/>
</dbReference>
<dbReference type="RefSeq" id="WP_009455320.1">
    <property type="nucleotide sequence ID" value="NZ_AGIZ01000003.1"/>
</dbReference>
<comment type="caution">
    <text evidence="4">The sequence shown here is derived from an EMBL/GenBank/DDBJ whole genome shotgun (WGS) entry which is preliminary data.</text>
</comment>
<accession>G6FQ95</accession>
<dbReference type="GO" id="GO:0003700">
    <property type="term" value="F:DNA-binding transcription factor activity"/>
    <property type="evidence" value="ECO:0007669"/>
    <property type="project" value="InterPro"/>
</dbReference>
<feature type="domain" description="HTH merR-type" evidence="3">
    <location>
        <begin position="1"/>
        <end position="71"/>
    </location>
</feature>
<dbReference type="InterPro" id="IPR009061">
    <property type="entry name" value="DNA-bd_dom_put_sf"/>
</dbReference>
<reference evidence="4 5" key="1">
    <citation type="submission" date="2011-09" db="EMBL/GenBank/DDBJ databases">
        <title>The draft genome of Fischerella sp. JSC-11.</title>
        <authorList>
            <consortium name="US DOE Joint Genome Institute (JGI-PGF)"/>
            <person name="Lucas S."/>
            <person name="Han J."/>
            <person name="Lapidus A."/>
            <person name="Cheng J.-F."/>
            <person name="Goodwin L."/>
            <person name="Pitluck S."/>
            <person name="Peters L."/>
            <person name="Land M.L."/>
            <person name="Hauser L."/>
            <person name="Sarkisova S."/>
            <person name="Bryant D.A."/>
            <person name="Brown I."/>
            <person name="Woyke T.J."/>
        </authorList>
    </citation>
    <scope>NUCLEOTIDE SEQUENCE [LARGE SCALE GENOMIC DNA]</scope>
    <source>
        <strain evidence="4 5">JSC-11</strain>
    </source>
</reference>
<protein>
    <submittedName>
        <fullName evidence="4">Transcriptional regulator, MerR family</fullName>
    </submittedName>
</protein>
<dbReference type="PROSITE" id="PS50937">
    <property type="entry name" value="HTH_MERR_2"/>
    <property type="match status" value="1"/>
</dbReference>
<evidence type="ECO:0000256" key="2">
    <source>
        <dbReference type="SAM" id="Coils"/>
    </source>
</evidence>
<gene>
    <name evidence="4" type="ORF">FJSC11DRAFT_1042</name>
</gene>
<keyword evidence="5" id="KW-1185">Reference proteome</keyword>
<dbReference type="SMART" id="SM00871">
    <property type="entry name" value="AraC_E_bind"/>
    <property type="match status" value="1"/>
</dbReference>
<dbReference type="InterPro" id="IPR000551">
    <property type="entry name" value="MerR-type_HTH_dom"/>
</dbReference>
<dbReference type="PROSITE" id="PS00552">
    <property type="entry name" value="HTH_MERR_1"/>
    <property type="match status" value="1"/>
</dbReference>
<dbReference type="Proteomes" id="UP000004344">
    <property type="component" value="Unassembled WGS sequence"/>
</dbReference>
<dbReference type="AlphaFoldDB" id="G6FQ95"/>
<dbReference type="SMART" id="SM00422">
    <property type="entry name" value="HTH_MERR"/>
    <property type="match status" value="1"/>
</dbReference>
<keyword evidence="1" id="KW-0238">DNA-binding</keyword>